<dbReference type="EMBL" id="AP018853">
    <property type="protein sequence ID" value="BBF89365.1"/>
    <property type="molecule type" value="Genomic_DNA"/>
</dbReference>
<gene>
    <name evidence="2" type="primary">OBARTa0079C17.25</name>
    <name evidence="3" type="synonym">OBARTa0061E15.4</name>
</gene>
<protein>
    <submittedName>
        <fullName evidence="2">Uncharacterized protein</fullName>
    </submittedName>
</protein>
<dbReference type="AlphaFoldDB" id="A0A679BAZ3"/>
<evidence type="ECO:0000313" key="3">
    <source>
        <dbReference type="EMBL" id="BBF89366.1"/>
    </source>
</evidence>
<reference evidence="3" key="1">
    <citation type="submission" date="2018-08" db="EMBL/GenBank/DDBJ databases">
        <title>Oryza barthii genomic DNA, chromosome 11, BAC clone:OBARTa0061E15.</title>
        <authorList>
            <person name="Wu J."/>
            <person name="Kanamori H."/>
        </authorList>
    </citation>
    <scope>NUCLEOTIDE SEQUENCE</scope>
    <source>
        <strain evidence="3">W1588</strain>
    </source>
</reference>
<accession>A0A679BAZ3</accession>
<reference evidence="2" key="2">
    <citation type="submission" date="2018-08" db="EMBL/GenBank/DDBJ databases">
        <title>Oryza barthii genomic DNA, chromosome 11, BAC clone:OBARTa0079C17.</title>
        <authorList>
            <person name="Wu J."/>
            <person name="Kanamori H."/>
        </authorList>
    </citation>
    <scope>NUCLEOTIDE SEQUENCE</scope>
    <source>
        <strain evidence="2">W1588</strain>
    </source>
</reference>
<feature type="region of interest" description="Disordered" evidence="1">
    <location>
        <begin position="55"/>
        <end position="77"/>
    </location>
</feature>
<evidence type="ECO:0000256" key="1">
    <source>
        <dbReference type="SAM" id="MobiDB-lite"/>
    </source>
</evidence>
<dbReference type="EMBL" id="AP018854">
    <property type="protein sequence ID" value="BBF89366.1"/>
    <property type="molecule type" value="Genomic_DNA"/>
</dbReference>
<name>A0A679BAZ3_9ORYZ</name>
<sequence>MPDKTIPDTRRKLNVEHRIPNKEKLGDDRDCEGAADVRNPGGVCQARSSCARTTQTRGHSEEEIRSQGSYRAAADPLVRPEKNRLTICSTCSVVAPSGKSKS</sequence>
<organism evidence="2">
    <name type="scientific">Oryza barthii</name>
    <dbReference type="NCBI Taxonomy" id="65489"/>
    <lineage>
        <taxon>Eukaryota</taxon>
        <taxon>Viridiplantae</taxon>
        <taxon>Streptophyta</taxon>
        <taxon>Embryophyta</taxon>
        <taxon>Tracheophyta</taxon>
        <taxon>Spermatophyta</taxon>
        <taxon>Magnoliopsida</taxon>
        <taxon>Liliopsida</taxon>
        <taxon>Poales</taxon>
        <taxon>Poaceae</taxon>
        <taxon>BOP clade</taxon>
        <taxon>Oryzoideae</taxon>
        <taxon>Oryzeae</taxon>
        <taxon>Oryzinae</taxon>
        <taxon>Oryza</taxon>
    </lineage>
</organism>
<evidence type="ECO:0000313" key="2">
    <source>
        <dbReference type="EMBL" id="BBF89365.1"/>
    </source>
</evidence>
<proteinExistence type="predicted"/>